<evidence type="ECO:0000313" key="17">
    <source>
        <dbReference type="EMBL" id="NJB71313.1"/>
    </source>
</evidence>
<evidence type="ECO:0000256" key="6">
    <source>
        <dbReference type="ARBA" id="ARBA00022839"/>
    </source>
</evidence>
<evidence type="ECO:0000256" key="1">
    <source>
        <dbReference type="ARBA" id="ARBA00022722"/>
    </source>
</evidence>
<evidence type="ECO:0000256" key="2">
    <source>
        <dbReference type="ARBA" id="ARBA00022741"/>
    </source>
</evidence>
<reference evidence="17 18" key="1">
    <citation type="submission" date="2020-03" db="EMBL/GenBank/DDBJ databases">
        <title>Genomic Encyclopedia of Type Strains, Phase IV (KMG-IV): sequencing the most valuable type-strain genomes for metagenomic binning, comparative biology and taxonomic classification.</title>
        <authorList>
            <person name="Goeker M."/>
        </authorList>
    </citation>
    <scope>NUCLEOTIDE SEQUENCE [LARGE SCALE GENOMIC DNA]</scope>
    <source>
        <strain evidence="17 18">DSM 29762</strain>
    </source>
</reference>
<dbReference type="AlphaFoldDB" id="A0A846QYM4"/>
<keyword evidence="7 14" id="KW-0067">ATP-binding</keyword>
<dbReference type="EC" id="5.6.2.4" evidence="12"/>
<keyword evidence="6 17" id="KW-0269">Exonuclease</keyword>
<keyword evidence="5 14" id="KW-0347">Helicase</keyword>
<comment type="caution">
    <text evidence="17">The sequence shown here is derived from an EMBL/GenBank/DDBJ whole genome shotgun (WGS) entry which is preliminary data.</text>
</comment>
<dbReference type="EMBL" id="JAATJJ010000001">
    <property type="protein sequence ID" value="NJB71313.1"/>
    <property type="molecule type" value="Genomic_DNA"/>
</dbReference>
<dbReference type="GO" id="GO:0004527">
    <property type="term" value="F:exonuclease activity"/>
    <property type="evidence" value="ECO:0007669"/>
    <property type="project" value="UniProtKB-KW"/>
</dbReference>
<dbReference type="InterPro" id="IPR011335">
    <property type="entry name" value="Restrct_endonuc-II-like"/>
</dbReference>
<feature type="domain" description="UvrD-like helicase C-terminal" evidence="16">
    <location>
        <begin position="475"/>
        <end position="731"/>
    </location>
</feature>
<evidence type="ECO:0000256" key="13">
    <source>
        <dbReference type="ARBA" id="ARBA00048988"/>
    </source>
</evidence>
<dbReference type="Pfam" id="PF13361">
    <property type="entry name" value="UvrD_C"/>
    <property type="match status" value="2"/>
</dbReference>
<dbReference type="GO" id="GO:0005829">
    <property type="term" value="C:cytosol"/>
    <property type="evidence" value="ECO:0007669"/>
    <property type="project" value="TreeGrafter"/>
</dbReference>
<keyword evidence="8" id="KW-0238">DNA-binding</keyword>
<dbReference type="PANTHER" id="PTHR11070:SF67">
    <property type="entry name" value="DNA 3'-5' HELICASE"/>
    <property type="match status" value="1"/>
</dbReference>
<dbReference type="GO" id="GO:0043138">
    <property type="term" value="F:3'-5' DNA helicase activity"/>
    <property type="evidence" value="ECO:0007669"/>
    <property type="project" value="UniProtKB-EC"/>
</dbReference>
<dbReference type="InterPro" id="IPR014017">
    <property type="entry name" value="DNA_helicase_UvrD-like_C"/>
</dbReference>
<evidence type="ECO:0000259" key="15">
    <source>
        <dbReference type="PROSITE" id="PS51198"/>
    </source>
</evidence>
<accession>A0A846QYM4</accession>
<sequence>MHVQKSSYKIYNASAGSGKTYTLVKEYLKIVFSSKNNWAYQHILAITFTNKAVNEMKGRILESLHSFSKISDFTNAPSLFKDLQHELGIDPDELKKKSKSILKDILHNYAFFDISTIDKFTHRLIRTFAKDLNLPQNFEVVMDTELLLAEAVDRLISKAGEDKELTKILIDFTLEKIDDDKSWDVSFDLNKIGKLLFDETHAPHLDRLKNKSIDDFLDLQKRLKDKILSQQRECAQNAKTILQSIENSGLEYGDFTRKTLPNHFLKLTNNIFDYQKLYTNKLEENLIEGAIYNKTLDSGKKEVIDQLLPQLLETYLIIKNSISEIALLKNAYGNVVPLTVLNAIQKEIREIEEERNQMHISAFNTIISKEIKNQPAPFIYERLGEKYRHYFIDEFQDTSQMQWENLIPLVGNALEGENIKAEKGSLFLVGDAKQAIYRWRGGKAEQFLNLITLKSNPFVIEPETQNLPSNYRSHKEIVEFNNGFFTHISSFLNNEIFKSLFIEGNKQNYNSKEKGFVQLSFLEGRPEENDDVLYCNEVLNTVYSILEKKYEYRDICILVRENKKGVFLADFLVQNGIPIISTDSLLLVSSKKVQFLINLLRYFVNPENLSNAYSLLYYLAPDNENKHEYIDQHLSSLEVLLLDFYDFSLERIKQTSVYDGLEYAIKQFSLINGSNAHITYLLDNVLDVEQKEGTGIHTFLAFWDKKGEKLSIPAPENINAVQIMSVHKAKGLEFPIVIFPFANSDIYSRKRGKDKKIWFRPNSNYTNGFEELLLTKKQEMEHYNDVSKELYIDEQTKLELDAFNVLYVALTRAIKSLYIITMKDLSSKGDYKTDYYSGLFIDYLIHKGLWDSQNNIYKFGIQEAAIIEEQSKNQEQSIKYQYTFKERPSFNILTKSGVLWGTNRENALSKGNTLHHIMGHIETIKDVDKAFDSLVQNGDITEEEINFLKNQVFQIIHHPLLSPYYDIGVLVKNETDIIIKDGNILRPDRVVFENKNATVIDYKTGLKNPKYKQQLYSYSDALEDMGFYVENKIIVYINDTITPEFI</sequence>
<evidence type="ECO:0000256" key="5">
    <source>
        <dbReference type="ARBA" id="ARBA00022806"/>
    </source>
</evidence>
<dbReference type="InterPro" id="IPR011604">
    <property type="entry name" value="PDDEXK-like_dom_sf"/>
</dbReference>
<dbReference type="GO" id="GO:0000725">
    <property type="term" value="P:recombinational repair"/>
    <property type="evidence" value="ECO:0007669"/>
    <property type="project" value="TreeGrafter"/>
</dbReference>
<dbReference type="SUPFAM" id="SSF52980">
    <property type="entry name" value="Restriction endonuclease-like"/>
    <property type="match status" value="1"/>
</dbReference>
<keyword evidence="18" id="KW-1185">Reference proteome</keyword>
<keyword evidence="9" id="KW-0234">DNA repair</keyword>
<evidence type="ECO:0000256" key="4">
    <source>
        <dbReference type="ARBA" id="ARBA00022801"/>
    </source>
</evidence>
<dbReference type="Gene3D" id="3.40.50.300">
    <property type="entry name" value="P-loop containing nucleotide triphosphate hydrolases"/>
    <property type="match status" value="4"/>
</dbReference>
<dbReference type="Gene3D" id="3.90.320.10">
    <property type="match status" value="1"/>
</dbReference>
<dbReference type="PROSITE" id="PS51217">
    <property type="entry name" value="UVRD_HELICASE_CTER"/>
    <property type="match status" value="1"/>
</dbReference>
<evidence type="ECO:0000256" key="9">
    <source>
        <dbReference type="ARBA" id="ARBA00023204"/>
    </source>
</evidence>
<dbReference type="GO" id="GO:0005524">
    <property type="term" value="F:ATP binding"/>
    <property type="evidence" value="ECO:0007669"/>
    <property type="project" value="UniProtKB-UniRule"/>
</dbReference>
<dbReference type="SUPFAM" id="SSF52540">
    <property type="entry name" value="P-loop containing nucleoside triphosphate hydrolases"/>
    <property type="match status" value="1"/>
</dbReference>
<evidence type="ECO:0000256" key="8">
    <source>
        <dbReference type="ARBA" id="ARBA00023125"/>
    </source>
</evidence>
<evidence type="ECO:0000313" key="18">
    <source>
        <dbReference type="Proteomes" id="UP000590442"/>
    </source>
</evidence>
<organism evidence="17 18">
    <name type="scientific">Saonia flava</name>
    <dbReference type="NCBI Taxonomy" id="523696"/>
    <lineage>
        <taxon>Bacteria</taxon>
        <taxon>Pseudomonadati</taxon>
        <taxon>Bacteroidota</taxon>
        <taxon>Flavobacteriia</taxon>
        <taxon>Flavobacteriales</taxon>
        <taxon>Flavobacteriaceae</taxon>
        <taxon>Saonia</taxon>
    </lineage>
</organism>
<keyword evidence="4 14" id="KW-0378">Hydrolase</keyword>
<dbReference type="Proteomes" id="UP000590442">
    <property type="component" value="Unassembled WGS sequence"/>
</dbReference>
<evidence type="ECO:0000256" key="14">
    <source>
        <dbReference type="PROSITE-ProRule" id="PRU00560"/>
    </source>
</evidence>
<feature type="domain" description="UvrD-like helicase ATP-binding" evidence="15">
    <location>
        <begin position="1"/>
        <end position="474"/>
    </location>
</feature>
<comment type="catalytic activity">
    <reaction evidence="11">
        <text>Couples ATP hydrolysis with the unwinding of duplex DNA by translocating in the 3'-5' direction.</text>
        <dbReference type="EC" id="5.6.2.4"/>
    </reaction>
</comment>
<evidence type="ECO:0000256" key="7">
    <source>
        <dbReference type="ARBA" id="ARBA00022840"/>
    </source>
</evidence>
<keyword evidence="1" id="KW-0540">Nuclease</keyword>
<evidence type="ECO:0000256" key="10">
    <source>
        <dbReference type="ARBA" id="ARBA00023235"/>
    </source>
</evidence>
<evidence type="ECO:0000256" key="11">
    <source>
        <dbReference type="ARBA" id="ARBA00034617"/>
    </source>
</evidence>
<dbReference type="PROSITE" id="PS51198">
    <property type="entry name" value="UVRD_HELICASE_ATP_BIND"/>
    <property type="match status" value="1"/>
</dbReference>
<dbReference type="InterPro" id="IPR014016">
    <property type="entry name" value="UvrD-like_ATP-bd"/>
</dbReference>
<keyword evidence="2 14" id="KW-0547">Nucleotide-binding</keyword>
<dbReference type="GO" id="GO:0003677">
    <property type="term" value="F:DNA binding"/>
    <property type="evidence" value="ECO:0007669"/>
    <property type="project" value="UniProtKB-KW"/>
</dbReference>
<name>A0A846QYM4_9FLAO</name>
<evidence type="ECO:0000256" key="12">
    <source>
        <dbReference type="ARBA" id="ARBA00034808"/>
    </source>
</evidence>
<keyword evidence="10" id="KW-0413">Isomerase</keyword>
<dbReference type="RefSeq" id="WP_209023942.1">
    <property type="nucleotide sequence ID" value="NZ_JAATJJ010000001.1"/>
</dbReference>
<evidence type="ECO:0000256" key="3">
    <source>
        <dbReference type="ARBA" id="ARBA00022763"/>
    </source>
</evidence>
<keyword evidence="3" id="KW-0227">DNA damage</keyword>
<feature type="binding site" evidence="14">
    <location>
        <begin position="13"/>
        <end position="20"/>
    </location>
    <ligand>
        <name>ATP</name>
        <dbReference type="ChEBI" id="CHEBI:30616"/>
    </ligand>
</feature>
<protein>
    <recommendedName>
        <fullName evidence="12">DNA 3'-5' helicase</fullName>
        <ecNumber evidence="12">5.6.2.4</ecNumber>
    </recommendedName>
</protein>
<evidence type="ECO:0000259" key="16">
    <source>
        <dbReference type="PROSITE" id="PS51217"/>
    </source>
</evidence>
<dbReference type="InterPro" id="IPR027417">
    <property type="entry name" value="P-loop_NTPase"/>
</dbReference>
<dbReference type="InterPro" id="IPR000212">
    <property type="entry name" value="DNA_helicase_UvrD/REP"/>
</dbReference>
<gene>
    <name evidence="17" type="ORF">GGR42_001775</name>
</gene>
<proteinExistence type="predicted"/>
<dbReference type="Pfam" id="PF00580">
    <property type="entry name" value="UvrD-helicase"/>
    <property type="match status" value="1"/>
</dbReference>
<dbReference type="PANTHER" id="PTHR11070">
    <property type="entry name" value="UVRD / RECB / PCRA DNA HELICASE FAMILY MEMBER"/>
    <property type="match status" value="1"/>
</dbReference>
<comment type="catalytic activity">
    <reaction evidence="13">
        <text>ATP + H2O = ADP + phosphate + H(+)</text>
        <dbReference type="Rhea" id="RHEA:13065"/>
        <dbReference type="ChEBI" id="CHEBI:15377"/>
        <dbReference type="ChEBI" id="CHEBI:15378"/>
        <dbReference type="ChEBI" id="CHEBI:30616"/>
        <dbReference type="ChEBI" id="CHEBI:43474"/>
        <dbReference type="ChEBI" id="CHEBI:456216"/>
        <dbReference type="EC" id="5.6.2.4"/>
    </reaction>
</comment>